<dbReference type="SUPFAM" id="SSF55729">
    <property type="entry name" value="Acyl-CoA N-acyltransferases (Nat)"/>
    <property type="match status" value="1"/>
</dbReference>
<accession>A0A1F4SQA0</accession>
<dbReference type="Gene3D" id="3.40.630.30">
    <property type="match status" value="1"/>
</dbReference>
<dbReference type="PANTHER" id="PTHR36174">
    <property type="entry name" value="LIPID II:GLYCINE GLYCYLTRANSFERASE"/>
    <property type="match status" value="1"/>
</dbReference>
<proteinExistence type="predicted"/>
<dbReference type="AlphaFoldDB" id="A0A1F4SQA0"/>
<organism evidence="1 2">
    <name type="scientific">candidate division WOR-1 bacterium RIFOXYB2_FULL_37_13</name>
    <dbReference type="NCBI Taxonomy" id="1802579"/>
    <lineage>
        <taxon>Bacteria</taxon>
        <taxon>Bacillati</taxon>
        <taxon>Saganbacteria</taxon>
    </lineage>
</organism>
<dbReference type="InterPro" id="IPR050644">
    <property type="entry name" value="PG_Glycine_Bridge_Synth"/>
</dbReference>
<evidence type="ECO:0008006" key="3">
    <source>
        <dbReference type="Google" id="ProtNLM"/>
    </source>
</evidence>
<dbReference type="InterPro" id="IPR016181">
    <property type="entry name" value="Acyl_CoA_acyltransferase"/>
</dbReference>
<dbReference type="STRING" id="1802579.A2310_07545"/>
<name>A0A1F4SQA0_UNCSA</name>
<dbReference type="Proteomes" id="UP000178417">
    <property type="component" value="Unassembled WGS sequence"/>
</dbReference>
<comment type="caution">
    <text evidence="1">The sequence shown here is derived from an EMBL/GenBank/DDBJ whole genome shotgun (WGS) entry which is preliminary data.</text>
</comment>
<reference evidence="1 2" key="1">
    <citation type="journal article" date="2016" name="Nat. Commun.">
        <title>Thousands of microbial genomes shed light on interconnected biogeochemical processes in an aquifer system.</title>
        <authorList>
            <person name="Anantharaman K."/>
            <person name="Brown C.T."/>
            <person name="Hug L.A."/>
            <person name="Sharon I."/>
            <person name="Castelle C.J."/>
            <person name="Probst A.J."/>
            <person name="Thomas B.C."/>
            <person name="Singh A."/>
            <person name="Wilkins M.J."/>
            <person name="Karaoz U."/>
            <person name="Brodie E.L."/>
            <person name="Williams K.H."/>
            <person name="Hubbard S.S."/>
            <person name="Banfield J.F."/>
        </authorList>
    </citation>
    <scope>NUCLEOTIDE SEQUENCE [LARGE SCALE GENOMIC DNA]</scope>
</reference>
<dbReference type="PANTHER" id="PTHR36174:SF1">
    <property type="entry name" value="LIPID II:GLYCINE GLYCYLTRANSFERASE"/>
    <property type="match status" value="1"/>
</dbReference>
<dbReference type="EMBL" id="MEUB01000027">
    <property type="protein sequence ID" value="OGC22601.1"/>
    <property type="molecule type" value="Genomic_DNA"/>
</dbReference>
<evidence type="ECO:0000313" key="2">
    <source>
        <dbReference type="Proteomes" id="UP000178417"/>
    </source>
</evidence>
<sequence>MKIVPLTKDKYQDWNEFCLKSDDAWFWHTTDYLEFSIACHHENNVRSLSFMVYDDVGIMAICPLLLEEVNCNDHEINIFSNSIMGGYEVHPALKTDISDERKEKVRKLIFSFVDDFACKNNVKSAAFSFVPLANYPQSLKQLSFNYLMKYGYFNHSLNTQILDLTSSYETLNRDVRKGHKYDIKRGEKAYVVDIFDKNNITKDIFNFYRLLHHKASGRITRPLVTFDMMYKWILDGNGVLCGLKYNNIYIGFSLIITYKNAAYYGSASDDPDAKVDVPISHIIQWETVKWLKNNGFVCYEIGLQQYSSQLYDNPNQKDIDISLFKRGFGGKTITVHRGIKYYDKQFMHEKILSNLNSLVLQQRGE</sequence>
<protein>
    <recommendedName>
        <fullName evidence="3">BioF2-like acetyltransferase domain-containing protein</fullName>
    </recommendedName>
</protein>
<gene>
    <name evidence="1" type="ORF">A2310_07545</name>
</gene>
<evidence type="ECO:0000313" key="1">
    <source>
        <dbReference type="EMBL" id="OGC22601.1"/>
    </source>
</evidence>